<feature type="domain" description="Exoribonuclease phosphorolytic" evidence="8">
    <location>
        <begin position="161"/>
        <end position="228"/>
    </location>
</feature>
<dbReference type="Gene3D" id="3.30.230.70">
    <property type="entry name" value="GHMP Kinase, N-terminal domain"/>
    <property type="match status" value="1"/>
</dbReference>
<dbReference type="SUPFAM" id="SSF54211">
    <property type="entry name" value="Ribosomal protein S5 domain 2-like"/>
    <property type="match status" value="1"/>
</dbReference>
<feature type="domain" description="Exoribonuclease phosphorolytic" evidence="7">
    <location>
        <begin position="13"/>
        <end position="144"/>
    </location>
</feature>
<dbReference type="GO" id="GO:0000175">
    <property type="term" value="F:3'-5'-RNA exonuclease activity"/>
    <property type="evidence" value="ECO:0007669"/>
    <property type="project" value="UniProtKB-UniRule"/>
</dbReference>
<comment type="function">
    <text evidence="6">Phosphorolytic 3'-5' exoribonuclease that plays an important role in tRNA 3'-end maturation. Removes nucleotide residues following the 3'-CCA terminus of tRNAs; can also add nucleotides to the ends of RNA molecules by using nucleoside diphosphates as substrates, but this may not be physiologically important. Probably plays a role in initiation of 16S rRNA degradation (leading to ribosome degradation) during starvation.</text>
</comment>
<reference evidence="9 10" key="1">
    <citation type="journal article" date="2013" name="Genome Biol. Evol.">
        <title>Genome evolution and phylogenomic analysis of candidatus kinetoplastibacterium, the betaproteobacterial endosymbionts of strigomonas and angomonas.</title>
        <authorList>
            <person name="Alves J.M."/>
            <person name="Serrano M.G."/>
            <person name="Maia da Silva F."/>
            <person name="Voegtly L.J."/>
            <person name="Matveyev A.V."/>
            <person name="Teixeira M.M."/>
            <person name="Camargo E.P."/>
            <person name="Buck G.A."/>
        </authorList>
    </citation>
    <scope>NUCLEOTIDE SEQUENCE [LARGE SCALE GENOMIC DNA]</scope>
    <source>
        <strain evidence="9 10">TCC012E</strain>
    </source>
</reference>
<dbReference type="EC" id="2.7.7.56" evidence="6"/>
<dbReference type="Proteomes" id="UP000011563">
    <property type="component" value="Chromosome"/>
</dbReference>
<dbReference type="InterPro" id="IPR001247">
    <property type="entry name" value="ExoRNase_PH_dom1"/>
</dbReference>
<keyword evidence="5" id="KW-0694">RNA-binding</keyword>
<dbReference type="EMBL" id="CP003807">
    <property type="protein sequence ID" value="AGF49743.1"/>
    <property type="molecule type" value="Genomic_DNA"/>
</dbReference>
<accession>M1LBE0</accession>
<keyword evidence="2 6" id="KW-0698">rRNA processing</keyword>
<dbReference type="Pfam" id="PF03725">
    <property type="entry name" value="RNase_PH_C"/>
    <property type="match status" value="1"/>
</dbReference>
<dbReference type="GO" id="GO:0000049">
    <property type="term" value="F:tRNA binding"/>
    <property type="evidence" value="ECO:0007669"/>
    <property type="project" value="UniProtKB-UniRule"/>
</dbReference>
<dbReference type="GO" id="GO:0031125">
    <property type="term" value="P:rRNA 3'-end processing"/>
    <property type="evidence" value="ECO:0007669"/>
    <property type="project" value="UniProtKB-ARBA"/>
</dbReference>
<dbReference type="SUPFAM" id="SSF55666">
    <property type="entry name" value="Ribonuclease PH domain 2-like"/>
    <property type="match status" value="1"/>
</dbReference>
<dbReference type="NCBIfam" id="TIGR01966">
    <property type="entry name" value="RNasePH"/>
    <property type="match status" value="1"/>
</dbReference>
<dbReference type="InterPro" id="IPR020568">
    <property type="entry name" value="Ribosomal_Su5_D2-typ_SF"/>
</dbReference>
<keyword evidence="4 6" id="KW-0819">tRNA processing</keyword>
<keyword evidence="6 9" id="KW-0808">Transferase</keyword>
<comment type="subunit">
    <text evidence="6">Homohexameric ring arranged as a trimer of dimers.</text>
</comment>
<dbReference type="GO" id="GO:0016075">
    <property type="term" value="P:rRNA catabolic process"/>
    <property type="evidence" value="ECO:0007669"/>
    <property type="project" value="UniProtKB-UniRule"/>
</dbReference>
<evidence type="ECO:0000259" key="7">
    <source>
        <dbReference type="Pfam" id="PF01138"/>
    </source>
</evidence>
<dbReference type="RefSeq" id="WP_015390009.1">
    <property type="nucleotide sequence ID" value="NC_020285.1"/>
</dbReference>
<evidence type="ECO:0000256" key="5">
    <source>
        <dbReference type="ARBA" id="ARBA00022884"/>
    </source>
</evidence>
<evidence type="ECO:0000256" key="3">
    <source>
        <dbReference type="ARBA" id="ARBA00022555"/>
    </source>
</evidence>
<sequence length="241" mass="26881">MKYNRAFNRSCTQLRNFEIIRNFTSQAVGSVFIKAGDTYVLCTATIVENVPDFMKKQKDCGWVTAEYSMLPAATHIRSNRESVYGKQTGRSHEIQRFIGRSIRSMFDLSLLGSRTIHFDCDVIQADGGTRCASITGACIAAFDAVSYLIDNGFINKNPIFNYIAAVSVGKVGDKLLLDMDYTEDCNCDVDMNVVMDAKGRFVEIQATGEKSLFSMNDMNDMIVLAQEGISKLINLQKECFS</sequence>
<dbReference type="HAMAP" id="MF_00564">
    <property type="entry name" value="RNase_PH"/>
    <property type="match status" value="1"/>
</dbReference>
<dbReference type="PATRIC" id="fig|1208922.3.peg.296"/>
<dbReference type="PROSITE" id="PS01277">
    <property type="entry name" value="RIBONUCLEASE_PH"/>
    <property type="match status" value="1"/>
</dbReference>
<dbReference type="PANTHER" id="PTHR11953">
    <property type="entry name" value="EXOSOME COMPLEX COMPONENT"/>
    <property type="match status" value="1"/>
</dbReference>
<dbReference type="Pfam" id="PF01138">
    <property type="entry name" value="RNase_PH"/>
    <property type="match status" value="1"/>
</dbReference>
<dbReference type="KEGG" id="kbt:BCUE_0548"/>
<evidence type="ECO:0000313" key="10">
    <source>
        <dbReference type="Proteomes" id="UP000011563"/>
    </source>
</evidence>
<evidence type="ECO:0000259" key="8">
    <source>
        <dbReference type="Pfam" id="PF03725"/>
    </source>
</evidence>
<name>M1LBE0_9PROT</name>
<dbReference type="InterPro" id="IPR027408">
    <property type="entry name" value="PNPase/RNase_PH_dom_sf"/>
</dbReference>
<comment type="catalytic activity">
    <reaction evidence="6">
        <text>tRNA(n+1) + phosphate = tRNA(n) + a ribonucleoside 5'-diphosphate</text>
        <dbReference type="Rhea" id="RHEA:10628"/>
        <dbReference type="Rhea" id="RHEA-COMP:17343"/>
        <dbReference type="Rhea" id="RHEA-COMP:17344"/>
        <dbReference type="ChEBI" id="CHEBI:43474"/>
        <dbReference type="ChEBI" id="CHEBI:57930"/>
        <dbReference type="ChEBI" id="CHEBI:173114"/>
        <dbReference type="EC" id="2.7.7.56"/>
    </reaction>
</comment>
<keyword evidence="3 6" id="KW-0820">tRNA-binding</keyword>
<dbReference type="FunFam" id="3.30.230.70:FF:000003">
    <property type="entry name" value="Ribonuclease PH"/>
    <property type="match status" value="1"/>
</dbReference>
<feature type="binding site" evidence="6">
    <location>
        <position position="90"/>
    </location>
    <ligand>
        <name>phosphate</name>
        <dbReference type="ChEBI" id="CHEBI:43474"/>
        <note>substrate</note>
    </ligand>
</feature>
<dbReference type="InterPro" id="IPR002381">
    <property type="entry name" value="RNase_PH_bac-type"/>
</dbReference>
<feature type="binding site" evidence="6">
    <location>
        <begin position="128"/>
        <end position="130"/>
    </location>
    <ligand>
        <name>phosphate</name>
        <dbReference type="ChEBI" id="CHEBI:43474"/>
        <note>substrate</note>
    </ligand>
</feature>
<evidence type="ECO:0000256" key="1">
    <source>
        <dbReference type="ARBA" id="ARBA00006678"/>
    </source>
</evidence>
<dbReference type="GO" id="GO:0008033">
    <property type="term" value="P:tRNA processing"/>
    <property type="evidence" value="ECO:0007669"/>
    <property type="project" value="UniProtKB-UniRule"/>
</dbReference>
<keyword evidence="6 9" id="KW-0548">Nucleotidyltransferase</keyword>
<dbReference type="HOGENOM" id="CLU_050858_0_0_4"/>
<dbReference type="GO" id="GO:0009022">
    <property type="term" value="F:tRNA nucleotidyltransferase activity"/>
    <property type="evidence" value="ECO:0007669"/>
    <property type="project" value="UniProtKB-UniRule"/>
</dbReference>
<evidence type="ECO:0000256" key="4">
    <source>
        <dbReference type="ARBA" id="ARBA00022694"/>
    </source>
</evidence>
<organism evidence="9 10">
    <name type="scientific">Candidatus Kinetoplastidibacterium blastocrithidiae TCC012E</name>
    <dbReference type="NCBI Taxonomy" id="1208922"/>
    <lineage>
        <taxon>Bacteria</taxon>
        <taxon>Pseudomonadati</taxon>
        <taxon>Pseudomonadota</taxon>
        <taxon>Betaproteobacteria</taxon>
        <taxon>Candidatus Kinetoplastidibacterium</taxon>
    </lineage>
</organism>
<evidence type="ECO:0000256" key="2">
    <source>
        <dbReference type="ARBA" id="ARBA00022552"/>
    </source>
</evidence>
<comment type="similarity">
    <text evidence="1 6">Belongs to the RNase PH family.</text>
</comment>
<dbReference type="InterPro" id="IPR050080">
    <property type="entry name" value="RNase_PH"/>
</dbReference>
<evidence type="ECO:0000256" key="6">
    <source>
        <dbReference type="HAMAP-Rule" id="MF_00564"/>
    </source>
</evidence>
<protein>
    <recommendedName>
        <fullName evidence="6">Ribonuclease PH</fullName>
        <shortName evidence="6">RNase PH</shortName>
        <ecNumber evidence="6">2.7.7.56</ecNumber>
    </recommendedName>
    <alternativeName>
        <fullName evidence="6">tRNA nucleotidyltransferase</fullName>
    </alternativeName>
</protein>
<gene>
    <name evidence="6" type="primary">rph</name>
    <name evidence="9" type="ORF">BCUE_0548</name>
</gene>
<dbReference type="InterPro" id="IPR036345">
    <property type="entry name" value="ExoRNase_PH_dom2_sf"/>
</dbReference>
<evidence type="ECO:0000313" key="9">
    <source>
        <dbReference type="EMBL" id="AGF49743.1"/>
    </source>
</evidence>
<dbReference type="AlphaFoldDB" id="M1LBE0"/>
<proteinExistence type="inferred from homology"/>
<dbReference type="InterPro" id="IPR015847">
    <property type="entry name" value="ExoRNase_PH_dom2"/>
</dbReference>
<dbReference type="InterPro" id="IPR018336">
    <property type="entry name" value="RNase_PH_CS"/>
</dbReference>
<keyword evidence="10" id="KW-1185">Reference proteome</keyword>
<dbReference type="PANTHER" id="PTHR11953:SF0">
    <property type="entry name" value="EXOSOME COMPLEX COMPONENT RRP41"/>
    <property type="match status" value="1"/>
</dbReference>